<gene>
    <name evidence="4" type="ORF">DL764_001465</name>
</gene>
<dbReference type="AlphaFoldDB" id="A0A4Q4TR26"/>
<keyword evidence="2" id="KW-0812">Transmembrane</keyword>
<dbReference type="Proteomes" id="UP000293360">
    <property type="component" value="Unassembled WGS sequence"/>
</dbReference>
<evidence type="ECO:0000313" key="4">
    <source>
        <dbReference type="EMBL" id="RYP09138.1"/>
    </source>
</evidence>
<accession>A0A4Q4TR26</accession>
<comment type="caution">
    <text evidence="4">The sequence shown here is derived from an EMBL/GenBank/DDBJ whole genome shotgun (WGS) entry which is preliminary data.</text>
</comment>
<sequence>MRDTTLLTQLLSWVWLMLYGVRGSTMAAWYDELFGAPQVVLFDTSTRKIFYSLCNSNGLPVFPVNDSATFNLRWTPWDSSKVSGVGYQENGVNHAVIFYQRDDLQLVGQVYACENSGYFSTQDIQTWVITSDVDAPIQEGGGFAAIKLDDGGGYRVYYKNNYSHTRALRYIPSEGNWKDDGLVSEDQNMANSVAAGLFDNDQITVVNPRNDDVAIEVMTLQGNTWAINTFPVPLESSNITDDTSGNENFQYNETALNNYEPLDAFESLRARMSLVYDSNGTRSIFYIGSDNDLHQVKHVDGVWEKAVPEDRLFWPRSDGPNSIYGFAFDAAHDKIWIYYYSNGTVTQIHQSGLDTWEAASTLPRAPLPTESNTPDQQESDNPEESAPSGVLSTRANAGIGVGVGLGVLLLASAMAYYALRVKRLRTNRLPENQDTTSGADLPEVAQGPRAHQSDEKYRHVYEMPHDEPRHEMTGDGQIWELPSTPIRM</sequence>
<feature type="signal peptide" evidence="3">
    <location>
        <begin position="1"/>
        <end position="23"/>
    </location>
</feature>
<evidence type="ECO:0008006" key="6">
    <source>
        <dbReference type="Google" id="ProtNLM"/>
    </source>
</evidence>
<protein>
    <recommendedName>
        <fullName evidence="6">Fucose-specific lectin</fullName>
    </recommendedName>
</protein>
<evidence type="ECO:0000256" key="1">
    <source>
        <dbReference type="SAM" id="MobiDB-lite"/>
    </source>
</evidence>
<feature type="transmembrane region" description="Helical" evidence="2">
    <location>
        <begin position="397"/>
        <end position="419"/>
    </location>
</feature>
<organism evidence="4 5">
    <name type="scientific">Monosporascus ibericus</name>
    <dbReference type="NCBI Taxonomy" id="155417"/>
    <lineage>
        <taxon>Eukaryota</taxon>
        <taxon>Fungi</taxon>
        <taxon>Dikarya</taxon>
        <taxon>Ascomycota</taxon>
        <taxon>Pezizomycotina</taxon>
        <taxon>Sordariomycetes</taxon>
        <taxon>Xylariomycetidae</taxon>
        <taxon>Xylariales</taxon>
        <taxon>Xylariales incertae sedis</taxon>
        <taxon>Monosporascus</taxon>
    </lineage>
</organism>
<dbReference type="EMBL" id="QJNU01000045">
    <property type="protein sequence ID" value="RYP09138.1"/>
    <property type="molecule type" value="Genomic_DNA"/>
</dbReference>
<feature type="region of interest" description="Disordered" evidence="1">
    <location>
        <begin position="430"/>
        <end position="454"/>
    </location>
</feature>
<keyword evidence="5" id="KW-1185">Reference proteome</keyword>
<dbReference type="Gene3D" id="2.120.10.70">
    <property type="entry name" value="Fucose-specific lectin"/>
    <property type="match status" value="1"/>
</dbReference>
<keyword evidence="3" id="KW-0732">Signal</keyword>
<feature type="chain" id="PRO_5020895864" description="Fucose-specific lectin" evidence="3">
    <location>
        <begin position="24"/>
        <end position="488"/>
    </location>
</feature>
<feature type="region of interest" description="Disordered" evidence="1">
    <location>
        <begin position="363"/>
        <end position="390"/>
    </location>
</feature>
<feature type="region of interest" description="Disordered" evidence="1">
    <location>
        <begin position="466"/>
        <end position="488"/>
    </location>
</feature>
<proteinExistence type="predicted"/>
<name>A0A4Q4TR26_9PEZI</name>
<dbReference type="SUPFAM" id="SSF89372">
    <property type="entry name" value="Fucose-specific lectin"/>
    <property type="match status" value="1"/>
</dbReference>
<reference evidence="4 5" key="1">
    <citation type="submission" date="2018-06" db="EMBL/GenBank/DDBJ databases">
        <title>Complete Genomes of Monosporascus.</title>
        <authorList>
            <person name="Robinson A.J."/>
            <person name="Natvig D.O."/>
        </authorList>
    </citation>
    <scope>NUCLEOTIDE SEQUENCE [LARGE SCALE GENOMIC DNA]</scope>
    <source>
        <strain evidence="4 5">CBS 110550</strain>
    </source>
</reference>
<keyword evidence="2" id="KW-1133">Transmembrane helix</keyword>
<evidence type="ECO:0000256" key="3">
    <source>
        <dbReference type="SAM" id="SignalP"/>
    </source>
</evidence>
<dbReference type="OrthoDB" id="4696326at2759"/>
<evidence type="ECO:0000256" key="2">
    <source>
        <dbReference type="SAM" id="Phobius"/>
    </source>
</evidence>
<evidence type="ECO:0000313" key="5">
    <source>
        <dbReference type="Proteomes" id="UP000293360"/>
    </source>
</evidence>
<keyword evidence="2" id="KW-0472">Membrane</keyword>